<evidence type="ECO:0008006" key="4">
    <source>
        <dbReference type="Google" id="ProtNLM"/>
    </source>
</evidence>
<keyword evidence="1" id="KW-0812">Transmembrane</keyword>
<evidence type="ECO:0000256" key="1">
    <source>
        <dbReference type="SAM" id="Phobius"/>
    </source>
</evidence>
<name>A0ABR7DW01_9BACT</name>
<evidence type="ECO:0000313" key="2">
    <source>
        <dbReference type="EMBL" id="MBC5634898.1"/>
    </source>
</evidence>
<dbReference type="Proteomes" id="UP000651475">
    <property type="component" value="Unassembled WGS sequence"/>
</dbReference>
<dbReference type="EMBL" id="JACOOJ010000055">
    <property type="protein sequence ID" value="MBC5634898.1"/>
    <property type="molecule type" value="Genomic_DNA"/>
</dbReference>
<reference evidence="2 3" key="1">
    <citation type="submission" date="2020-08" db="EMBL/GenBank/DDBJ databases">
        <title>Genome public.</title>
        <authorList>
            <person name="Liu C."/>
            <person name="Sun Q."/>
        </authorList>
    </citation>
    <scope>NUCLEOTIDE SEQUENCE [LARGE SCALE GENOMIC DNA]</scope>
    <source>
        <strain evidence="2 3">NSJ-79</strain>
    </source>
</reference>
<keyword evidence="3" id="KW-1185">Reference proteome</keyword>
<accession>A0ABR7DW01</accession>
<feature type="transmembrane region" description="Helical" evidence="1">
    <location>
        <begin position="28"/>
        <end position="49"/>
    </location>
</feature>
<proteinExistence type="predicted"/>
<gene>
    <name evidence="2" type="ORF">H8S65_19340</name>
</gene>
<comment type="caution">
    <text evidence="2">The sequence shown here is derived from an EMBL/GenBank/DDBJ whole genome shotgun (WGS) entry which is preliminary data.</text>
</comment>
<feature type="transmembrane region" description="Helical" evidence="1">
    <location>
        <begin position="61"/>
        <end position="79"/>
    </location>
</feature>
<keyword evidence="1" id="KW-1133">Transmembrane helix</keyword>
<protein>
    <recommendedName>
        <fullName evidence="4">Mechanosensitive ion channel protein MscS</fullName>
    </recommendedName>
</protein>
<keyword evidence="1" id="KW-0472">Membrane</keyword>
<dbReference type="RefSeq" id="WP_186931464.1">
    <property type="nucleotide sequence ID" value="NZ_JACOOJ010000055.1"/>
</dbReference>
<sequence>MGTFSKQQKFREELRYKEKVRIENLGKFVYDLAKLIFAAIVLGGILPLYSDVSNMENWMKVLSGFCFTIALSKYANYILKR</sequence>
<organism evidence="2 3">
    <name type="scientific">Parabacteroides hominis</name>
    <dbReference type="NCBI Taxonomy" id="2763057"/>
    <lineage>
        <taxon>Bacteria</taxon>
        <taxon>Pseudomonadati</taxon>
        <taxon>Bacteroidota</taxon>
        <taxon>Bacteroidia</taxon>
        <taxon>Bacteroidales</taxon>
        <taxon>Tannerellaceae</taxon>
        <taxon>Parabacteroides</taxon>
    </lineage>
</organism>
<evidence type="ECO:0000313" key="3">
    <source>
        <dbReference type="Proteomes" id="UP000651475"/>
    </source>
</evidence>